<dbReference type="RefSeq" id="WP_221186872.1">
    <property type="nucleotide sequence ID" value="NZ_JBHMDF010000026.1"/>
</dbReference>
<sequence>MHEADVRHLCTGALFVACTIDHGGTLQYRDLALAAMSATGRRPLLISPDELDSDAMSASLGFVNKGLMTLEMIPVGDEFETALELLAGHLSQPLEGVFPLAAASINVIVPLYVALRTGLPLVDADPMGRVFPLLDQTTFALAGLNAGPIGLTGPTGETAVLEVLSPARAERIVRALAAELGGWAATASYPVTGAQLLQHGVVGSISRLIEIGRILDSDKFTHEKHAELTRLLGMKKAIRARVTAVEGLSRPTLPGLPDRPSSVTLVDEAQGRIIRLEVQNEILMMLVDGAVHAIIPDIITMLRPEDAGVTSLEDLWVGNKLDLVSFPAAEQWYTPEGLSLLAPMTTHTVRGIGERGRR</sequence>
<proteinExistence type="predicted"/>
<dbReference type="InterPro" id="IPR048350">
    <property type="entry name" value="S-Me-THD-like_C"/>
</dbReference>
<feature type="domain" description="S-Me-THD N-terminal" evidence="1">
    <location>
        <begin position="5"/>
        <end position="162"/>
    </location>
</feature>
<keyword evidence="4" id="KW-1185">Reference proteome</keyword>
<name>A0A7W4YEI7_9MICO</name>
<dbReference type="AlphaFoldDB" id="A0A7W4YEI7"/>
<dbReference type="Gene3D" id="2.40.390.10">
    <property type="entry name" value="CV3147-like"/>
    <property type="match status" value="1"/>
</dbReference>
<evidence type="ECO:0000313" key="4">
    <source>
        <dbReference type="Proteomes" id="UP000545286"/>
    </source>
</evidence>
<dbReference type="InterPro" id="IPR010318">
    <property type="entry name" value="S-Me-THD_N"/>
</dbReference>
<dbReference type="SUPFAM" id="SSF160991">
    <property type="entry name" value="CV3147-like"/>
    <property type="match status" value="1"/>
</dbReference>
<reference evidence="3 4" key="1">
    <citation type="submission" date="2020-08" db="EMBL/GenBank/DDBJ databases">
        <title>Sequencing the genomes of 1000 actinobacteria strains.</title>
        <authorList>
            <person name="Klenk H.-P."/>
        </authorList>
    </citation>
    <scope>NUCLEOTIDE SEQUENCE [LARGE SCALE GENOMIC DNA]</scope>
    <source>
        <strain evidence="3 4">DSM 20419</strain>
    </source>
</reference>
<evidence type="ECO:0008006" key="5">
    <source>
        <dbReference type="Google" id="ProtNLM"/>
    </source>
</evidence>
<dbReference type="Gene3D" id="3.40.1610.10">
    <property type="entry name" value="CV3147-like domain"/>
    <property type="match status" value="1"/>
</dbReference>
<evidence type="ECO:0000259" key="1">
    <source>
        <dbReference type="Pfam" id="PF06032"/>
    </source>
</evidence>
<dbReference type="Pfam" id="PF06032">
    <property type="entry name" value="S-Me-THD_N"/>
    <property type="match status" value="1"/>
</dbReference>
<organism evidence="3 4">
    <name type="scientific">Pseudoclavibacter helvolus</name>
    <dbReference type="NCBI Taxonomy" id="255205"/>
    <lineage>
        <taxon>Bacteria</taxon>
        <taxon>Bacillati</taxon>
        <taxon>Actinomycetota</taxon>
        <taxon>Actinomycetes</taxon>
        <taxon>Micrococcales</taxon>
        <taxon>Microbacteriaceae</taxon>
        <taxon>Pseudoclavibacter</taxon>
    </lineage>
</organism>
<dbReference type="Proteomes" id="UP000545286">
    <property type="component" value="Unassembled WGS sequence"/>
</dbReference>
<gene>
    <name evidence="3" type="ORF">FHX72_001711</name>
</gene>
<dbReference type="Pfam" id="PF20906">
    <property type="entry name" value="S-Me-THD_C"/>
    <property type="match status" value="1"/>
</dbReference>
<evidence type="ECO:0000259" key="2">
    <source>
        <dbReference type="Pfam" id="PF20906"/>
    </source>
</evidence>
<evidence type="ECO:0000313" key="3">
    <source>
        <dbReference type="EMBL" id="MBB2957574.1"/>
    </source>
</evidence>
<feature type="domain" description="S-Me-THD-like C-terminal" evidence="2">
    <location>
        <begin position="167"/>
        <end position="343"/>
    </location>
</feature>
<dbReference type="EMBL" id="JACHWJ010000002">
    <property type="protein sequence ID" value="MBB2957574.1"/>
    <property type="molecule type" value="Genomic_DNA"/>
</dbReference>
<dbReference type="PROSITE" id="PS51257">
    <property type="entry name" value="PROKAR_LIPOPROTEIN"/>
    <property type="match status" value="1"/>
</dbReference>
<protein>
    <recommendedName>
        <fullName evidence="5">DUF917 domain-containing protein</fullName>
    </recommendedName>
</protein>
<accession>A0A7W4YEI7</accession>
<dbReference type="InterPro" id="IPR024071">
    <property type="entry name" value="S-Me-THD_C_sf"/>
</dbReference>
<comment type="caution">
    <text evidence="3">The sequence shown here is derived from an EMBL/GenBank/DDBJ whole genome shotgun (WGS) entry which is preliminary data.</text>
</comment>
<dbReference type="InterPro" id="IPR027479">
    <property type="entry name" value="S-Me-THD_N_sf"/>
</dbReference>